<dbReference type="AlphaFoldDB" id="A0AA88AYD6"/>
<evidence type="ECO:0000256" key="2">
    <source>
        <dbReference type="ARBA" id="ARBA00023015"/>
    </source>
</evidence>
<keyword evidence="8" id="KW-1185">Reference proteome</keyword>
<dbReference type="PRINTS" id="PR00404">
    <property type="entry name" value="MADSDOMAIN"/>
</dbReference>
<dbReference type="GO" id="GO:0000977">
    <property type="term" value="F:RNA polymerase II transcription regulatory region sequence-specific DNA binding"/>
    <property type="evidence" value="ECO:0007669"/>
    <property type="project" value="InterPro"/>
</dbReference>
<dbReference type="PANTHER" id="PTHR48019">
    <property type="entry name" value="SERUM RESPONSE FACTOR HOMOLOG"/>
    <property type="match status" value="1"/>
</dbReference>
<dbReference type="InterPro" id="IPR050142">
    <property type="entry name" value="MADS-box/MEF2_TF"/>
</dbReference>
<dbReference type="PROSITE" id="PS50066">
    <property type="entry name" value="MADS_BOX_2"/>
    <property type="match status" value="1"/>
</dbReference>
<dbReference type="EMBL" id="BTGU01000059">
    <property type="protein sequence ID" value="GMN55831.1"/>
    <property type="molecule type" value="Genomic_DNA"/>
</dbReference>
<dbReference type="Gene3D" id="3.40.1810.10">
    <property type="entry name" value="Transcription factor, MADS-box"/>
    <property type="match status" value="1"/>
</dbReference>
<accession>A0AA88AYD6</accession>
<proteinExistence type="predicted"/>
<gene>
    <name evidence="7" type="ORF">TIFTF001_024945</name>
</gene>
<dbReference type="SUPFAM" id="SSF55455">
    <property type="entry name" value="SRF-like"/>
    <property type="match status" value="1"/>
</dbReference>
<dbReference type="GO" id="GO:0005634">
    <property type="term" value="C:nucleus"/>
    <property type="evidence" value="ECO:0007669"/>
    <property type="project" value="UniProtKB-SubCell"/>
</dbReference>
<evidence type="ECO:0000313" key="8">
    <source>
        <dbReference type="Proteomes" id="UP001187192"/>
    </source>
</evidence>
<dbReference type="Proteomes" id="UP001187192">
    <property type="component" value="Unassembled WGS sequence"/>
</dbReference>
<comment type="caution">
    <text evidence="7">The sequence shown here is derived from an EMBL/GenBank/DDBJ whole genome shotgun (WGS) entry which is preliminary data.</text>
</comment>
<dbReference type="SMART" id="SM00432">
    <property type="entry name" value="MADS"/>
    <property type="match status" value="1"/>
</dbReference>
<protein>
    <recommendedName>
        <fullName evidence="6">MADS-box domain-containing protein</fullName>
    </recommendedName>
</protein>
<keyword evidence="5" id="KW-0539">Nucleus</keyword>
<keyword evidence="3" id="KW-0238">DNA-binding</keyword>
<dbReference type="Pfam" id="PF00319">
    <property type="entry name" value="SRF-TF"/>
    <property type="match status" value="1"/>
</dbReference>
<dbReference type="CDD" id="cd00265">
    <property type="entry name" value="MADS_MEF2_like"/>
    <property type="match status" value="1"/>
</dbReference>
<keyword evidence="4" id="KW-0804">Transcription</keyword>
<dbReference type="GO" id="GO:0046983">
    <property type="term" value="F:protein dimerization activity"/>
    <property type="evidence" value="ECO:0007669"/>
    <property type="project" value="InterPro"/>
</dbReference>
<evidence type="ECO:0000256" key="5">
    <source>
        <dbReference type="ARBA" id="ARBA00023242"/>
    </source>
</evidence>
<dbReference type="InterPro" id="IPR033896">
    <property type="entry name" value="MEF2-like_N"/>
</dbReference>
<comment type="subcellular location">
    <subcellularLocation>
        <location evidence="1">Nucleus</location>
    </subcellularLocation>
</comment>
<dbReference type="InterPro" id="IPR036879">
    <property type="entry name" value="TF_MADSbox_sf"/>
</dbReference>
<reference evidence="7" key="1">
    <citation type="submission" date="2023-07" db="EMBL/GenBank/DDBJ databases">
        <title>draft genome sequence of fig (Ficus carica).</title>
        <authorList>
            <person name="Takahashi T."/>
            <person name="Nishimura K."/>
        </authorList>
    </citation>
    <scope>NUCLEOTIDE SEQUENCE</scope>
</reference>
<evidence type="ECO:0000256" key="1">
    <source>
        <dbReference type="ARBA" id="ARBA00004123"/>
    </source>
</evidence>
<sequence>MGRKKVVMKRIEDRNSRHVAFSKRRNGLMKKALELSVLCDVEVAVIVFSGNGRLYEFSSSKSMDDMERIHRGVDRKVSPTTRELLEAPLVASKEGLVQHGTNEISKPGWFS</sequence>
<evidence type="ECO:0000259" key="6">
    <source>
        <dbReference type="PROSITE" id="PS50066"/>
    </source>
</evidence>
<organism evidence="7 8">
    <name type="scientific">Ficus carica</name>
    <name type="common">Common fig</name>
    <dbReference type="NCBI Taxonomy" id="3494"/>
    <lineage>
        <taxon>Eukaryota</taxon>
        <taxon>Viridiplantae</taxon>
        <taxon>Streptophyta</taxon>
        <taxon>Embryophyta</taxon>
        <taxon>Tracheophyta</taxon>
        <taxon>Spermatophyta</taxon>
        <taxon>Magnoliopsida</taxon>
        <taxon>eudicotyledons</taxon>
        <taxon>Gunneridae</taxon>
        <taxon>Pentapetalae</taxon>
        <taxon>rosids</taxon>
        <taxon>fabids</taxon>
        <taxon>Rosales</taxon>
        <taxon>Moraceae</taxon>
        <taxon>Ficeae</taxon>
        <taxon>Ficus</taxon>
    </lineage>
</organism>
<keyword evidence="2" id="KW-0805">Transcription regulation</keyword>
<dbReference type="InterPro" id="IPR002100">
    <property type="entry name" value="TF_MADSbox"/>
</dbReference>
<evidence type="ECO:0000256" key="3">
    <source>
        <dbReference type="ARBA" id="ARBA00023125"/>
    </source>
</evidence>
<evidence type="ECO:0000256" key="4">
    <source>
        <dbReference type="ARBA" id="ARBA00023163"/>
    </source>
</evidence>
<name>A0AA88AYD6_FICCA</name>
<evidence type="ECO:0000313" key="7">
    <source>
        <dbReference type="EMBL" id="GMN55831.1"/>
    </source>
</evidence>
<feature type="domain" description="MADS-box" evidence="6">
    <location>
        <begin position="1"/>
        <end position="61"/>
    </location>
</feature>
<dbReference type="GO" id="GO:0045944">
    <property type="term" value="P:positive regulation of transcription by RNA polymerase II"/>
    <property type="evidence" value="ECO:0007669"/>
    <property type="project" value="InterPro"/>
</dbReference>